<accession>A0A8J4YM31</accession>
<gene>
    <name evidence="1" type="ORF">GWK47_043313</name>
</gene>
<name>A0A8J4YM31_CHIOP</name>
<evidence type="ECO:0000313" key="2">
    <source>
        <dbReference type="Proteomes" id="UP000770661"/>
    </source>
</evidence>
<protein>
    <submittedName>
        <fullName evidence="1">Uncharacterized protein</fullName>
    </submittedName>
</protein>
<dbReference type="EMBL" id="JACEEZ010008677">
    <property type="protein sequence ID" value="KAG0723080.1"/>
    <property type="molecule type" value="Genomic_DNA"/>
</dbReference>
<evidence type="ECO:0000313" key="1">
    <source>
        <dbReference type="EMBL" id="KAG0723080.1"/>
    </source>
</evidence>
<proteinExistence type="predicted"/>
<comment type="caution">
    <text evidence="1">The sequence shown here is derived from an EMBL/GenBank/DDBJ whole genome shotgun (WGS) entry which is preliminary data.</text>
</comment>
<sequence>MESPLPLRQGGIHGTAVTGILKQHLIQPASHHDHPTAHCMAHYTPFHHNYTTATHSPVTPLCTPMTQGIMHAARTIYVWHTKTKKNRPYSREILGPRYDGTNLRVIQRDIMLQPG</sequence>
<organism evidence="1 2">
    <name type="scientific">Chionoecetes opilio</name>
    <name type="common">Atlantic snow crab</name>
    <name type="synonym">Cancer opilio</name>
    <dbReference type="NCBI Taxonomy" id="41210"/>
    <lineage>
        <taxon>Eukaryota</taxon>
        <taxon>Metazoa</taxon>
        <taxon>Ecdysozoa</taxon>
        <taxon>Arthropoda</taxon>
        <taxon>Crustacea</taxon>
        <taxon>Multicrustacea</taxon>
        <taxon>Malacostraca</taxon>
        <taxon>Eumalacostraca</taxon>
        <taxon>Eucarida</taxon>
        <taxon>Decapoda</taxon>
        <taxon>Pleocyemata</taxon>
        <taxon>Brachyura</taxon>
        <taxon>Eubrachyura</taxon>
        <taxon>Majoidea</taxon>
        <taxon>Majidae</taxon>
        <taxon>Chionoecetes</taxon>
    </lineage>
</organism>
<reference evidence="1" key="1">
    <citation type="submission" date="2020-07" db="EMBL/GenBank/DDBJ databases">
        <title>The High-quality genome of the commercially important snow crab, Chionoecetes opilio.</title>
        <authorList>
            <person name="Jeong J.-H."/>
            <person name="Ryu S."/>
        </authorList>
    </citation>
    <scope>NUCLEOTIDE SEQUENCE</scope>
    <source>
        <strain evidence="1">MADBK_172401_WGS</strain>
        <tissue evidence="1">Digestive gland</tissue>
    </source>
</reference>
<dbReference type="AlphaFoldDB" id="A0A8J4YM31"/>
<keyword evidence="2" id="KW-1185">Reference proteome</keyword>
<dbReference type="Proteomes" id="UP000770661">
    <property type="component" value="Unassembled WGS sequence"/>
</dbReference>